<dbReference type="PROSITE" id="PS50179">
    <property type="entry name" value="VHS"/>
    <property type="match status" value="1"/>
</dbReference>
<dbReference type="Gene3D" id="1.25.40.90">
    <property type="match status" value="1"/>
</dbReference>
<dbReference type="CDD" id="cd03561">
    <property type="entry name" value="VHS"/>
    <property type="match status" value="1"/>
</dbReference>
<accession>A0A1D6GYR0</accession>
<dbReference type="SUPFAM" id="SSF48464">
    <property type="entry name" value="ENTH/VHS domain"/>
    <property type="match status" value="1"/>
</dbReference>
<dbReference type="InterPro" id="IPR002014">
    <property type="entry name" value="VHS_dom"/>
</dbReference>
<dbReference type="SMART" id="SM00288">
    <property type="entry name" value="VHS"/>
    <property type="match status" value="1"/>
</dbReference>
<dbReference type="eggNOG" id="KOG1087">
    <property type="taxonomic scope" value="Eukaryota"/>
</dbReference>
<evidence type="ECO:0000256" key="2">
    <source>
        <dbReference type="SAM" id="MobiDB-lite"/>
    </source>
</evidence>
<organism evidence="3">
    <name type="scientific">Zea mays</name>
    <name type="common">Maize</name>
    <dbReference type="NCBI Taxonomy" id="4577"/>
    <lineage>
        <taxon>Eukaryota</taxon>
        <taxon>Viridiplantae</taxon>
        <taxon>Streptophyta</taxon>
        <taxon>Embryophyta</taxon>
        <taxon>Tracheophyta</taxon>
        <taxon>Spermatophyta</taxon>
        <taxon>Magnoliopsida</taxon>
        <taxon>Liliopsida</taxon>
        <taxon>Poales</taxon>
        <taxon>Poaceae</taxon>
        <taxon>PACMAD clade</taxon>
        <taxon>Panicoideae</taxon>
        <taxon>Andropogonodae</taxon>
        <taxon>Andropogoneae</taxon>
        <taxon>Tripsacinae</taxon>
        <taxon>Zea</taxon>
    </lineage>
</organism>
<proteinExistence type="inferred from homology"/>
<feature type="region of interest" description="Disordered" evidence="2">
    <location>
        <begin position="1"/>
        <end position="33"/>
    </location>
</feature>
<dbReference type="GO" id="GO:0043328">
    <property type="term" value="P:protein transport to vacuole involved in ubiquitin-dependent protein catabolic process via the multivesicular body sorting pathway"/>
    <property type="evidence" value="ECO:0007669"/>
    <property type="project" value="InterPro"/>
</dbReference>
<dbReference type="STRING" id="4577.A0A1D6GYR0"/>
<dbReference type="InterPro" id="IPR008942">
    <property type="entry name" value="ENTH_VHS"/>
</dbReference>
<dbReference type="InParanoid" id="A0A1D6GYR0"/>
<evidence type="ECO:0000256" key="1">
    <source>
        <dbReference type="ARBA" id="ARBA00007708"/>
    </source>
</evidence>
<dbReference type="PANTHER" id="PTHR45898">
    <property type="entry name" value="TOM1-LIKE PROTEIN"/>
    <property type="match status" value="1"/>
</dbReference>
<dbReference type="PaxDb" id="4577-GRMZM2G123607_P01"/>
<name>A0A1D6GYR0_MAIZE</name>
<reference evidence="3" key="1">
    <citation type="submission" date="2015-12" db="EMBL/GenBank/DDBJ databases">
        <title>Update maize B73 reference genome by single molecule sequencing technologies.</title>
        <authorList>
            <consortium name="Maize Genome Sequencing Project"/>
            <person name="Ware D."/>
        </authorList>
    </citation>
    <scope>NUCLEOTIDE SEQUENCE</scope>
    <source>
        <tissue evidence="3">Seedling</tissue>
    </source>
</reference>
<dbReference type="EMBL" id="CM000781">
    <property type="protein sequence ID" value="AQK67894.1"/>
    <property type="molecule type" value="Genomic_DNA"/>
</dbReference>
<dbReference type="PANTHER" id="PTHR45898:SF3">
    <property type="entry name" value="TOM1-LIKE PROTEIN 5"/>
    <property type="match status" value="1"/>
</dbReference>
<protein>
    <submittedName>
        <fullName evidence="3">ENTH/VHS/GAT family protein</fullName>
    </submittedName>
</protein>
<comment type="similarity">
    <text evidence="1">Belongs to the TOM1 family.</text>
</comment>
<dbReference type="SMR" id="A0A1D6GYR0"/>
<gene>
    <name evidence="3" type="ORF">ZEAMMB73_Zm00001d015015</name>
</gene>
<sequence length="180" mass="20240">MSSLRLPYNRSRENEADQPSPPPSPAGAPLGGKALTPAELEAQLVKARKWHQLNSKRYSNKCNKFGKAKDVIKSVKKCIGSRSKTTQLFAVMLLEMLLNNCGEPVHRHVIDNGLLPILVKIVKKKTDLPVREKIFLLLDATQTSLGGAKERFPQYYEAYYELVVGLNMQKLGFLNYKRAD</sequence>
<dbReference type="InterPro" id="IPR044836">
    <property type="entry name" value="TOL_plant"/>
</dbReference>
<dbReference type="Pfam" id="PF00790">
    <property type="entry name" value="VHS"/>
    <property type="match status" value="1"/>
</dbReference>
<dbReference type="GO" id="GO:0035091">
    <property type="term" value="F:phosphatidylinositol binding"/>
    <property type="evidence" value="ECO:0007669"/>
    <property type="project" value="InterPro"/>
</dbReference>
<dbReference type="GO" id="GO:0043130">
    <property type="term" value="F:ubiquitin binding"/>
    <property type="evidence" value="ECO:0007669"/>
    <property type="project" value="InterPro"/>
</dbReference>
<dbReference type="AlphaFoldDB" id="A0A1D6GYR0"/>
<evidence type="ECO:0000313" key="3">
    <source>
        <dbReference type="EMBL" id="AQK67894.1"/>
    </source>
</evidence>